<dbReference type="AlphaFoldDB" id="F2JNQ8"/>
<dbReference type="HOGENOM" id="CLU_000445_107_18_9"/>
<feature type="transmembrane region" description="Helical" evidence="3">
    <location>
        <begin position="12"/>
        <end position="34"/>
    </location>
</feature>
<evidence type="ECO:0000259" key="4">
    <source>
        <dbReference type="PROSITE" id="PS50111"/>
    </source>
</evidence>
<proteinExistence type="predicted"/>
<dbReference type="Gene3D" id="1.10.287.950">
    <property type="entry name" value="Methyl-accepting chemotaxis protein"/>
    <property type="match status" value="1"/>
</dbReference>
<keyword evidence="1 2" id="KW-0807">Transducer</keyword>
<name>F2JNQ8_CELLD</name>
<feature type="domain" description="Methyl-accepting transducer" evidence="4">
    <location>
        <begin position="133"/>
        <end position="390"/>
    </location>
</feature>
<dbReference type="SMART" id="SM00283">
    <property type="entry name" value="MA"/>
    <property type="match status" value="1"/>
</dbReference>
<evidence type="ECO:0000313" key="6">
    <source>
        <dbReference type="Proteomes" id="UP000008467"/>
    </source>
</evidence>
<sequence>MKNNLDLRSKILLMVMVPVVCLLLVQVSNAFNLIDNRSALIMAFFLTVITIVCTLLELNSIIGTLKNAVKNLALLSEGNLQIKISQSIMKRKDESGGIEKAVGNLCSSLRNFSKDINTSTNVIVTSAMELTTKSQQINAASDELYIAINTISEGTMSQAEDTQELSKLIMEMGTSIENVVEYVKTLNEIVAYMKNTQLSTREMMNQLNESNTKTTNAVERIGVQTDTTNQSVQQIKQAVAMITTIAEQTNLLSLNASIEAARAGEQGRGFAVVANEIRNLAEQSKESTQIIEEVITQVIEDSSKTVDIMQEVKEIVNEQENKLDETKKQFYEVSNGIEQSITGIQNIETKVINLDSTREKVINAIQNVSAVAQENVTSVEQVCTGIEEIHTTIEQFSTLSDSLNNVATELERVVGYFK</sequence>
<dbReference type="PANTHER" id="PTHR32089">
    <property type="entry name" value="METHYL-ACCEPTING CHEMOTAXIS PROTEIN MCPB"/>
    <property type="match status" value="1"/>
</dbReference>
<dbReference type="eggNOG" id="COG0840">
    <property type="taxonomic scope" value="Bacteria"/>
</dbReference>
<dbReference type="KEGG" id="cle:Clole_0673"/>
<gene>
    <name evidence="5" type="ordered locus">Clole_0673</name>
</gene>
<accession>F2JNQ8</accession>
<dbReference type="RefSeq" id="WP_013655707.1">
    <property type="nucleotide sequence ID" value="NC_015275.1"/>
</dbReference>
<dbReference type="PROSITE" id="PS50111">
    <property type="entry name" value="CHEMOTAXIS_TRANSDUC_2"/>
    <property type="match status" value="1"/>
</dbReference>
<dbReference type="PANTHER" id="PTHR32089:SF112">
    <property type="entry name" value="LYSOZYME-LIKE PROTEIN-RELATED"/>
    <property type="match status" value="1"/>
</dbReference>
<protein>
    <submittedName>
        <fullName evidence="5">Methyl-accepting chemotaxis sensory transducer</fullName>
    </submittedName>
</protein>
<dbReference type="Proteomes" id="UP000008467">
    <property type="component" value="Chromosome"/>
</dbReference>
<evidence type="ECO:0000313" key="5">
    <source>
        <dbReference type="EMBL" id="ADZ82406.1"/>
    </source>
</evidence>
<organism evidence="5 6">
    <name type="scientific">Cellulosilyticum lentocellum (strain ATCC 49066 / DSM 5427 / NCIMB 11756 / RHM5)</name>
    <name type="common">Clostridium lentocellum</name>
    <dbReference type="NCBI Taxonomy" id="642492"/>
    <lineage>
        <taxon>Bacteria</taxon>
        <taxon>Bacillati</taxon>
        <taxon>Bacillota</taxon>
        <taxon>Clostridia</taxon>
        <taxon>Lachnospirales</taxon>
        <taxon>Cellulosilyticaceae</taxon>
        <taxon>Cellulosilyticum</taxon>
    </lineage>
</organism>
<dbReference type="GO" id="GO:0016020">
    <property type="term" value="C:membrane"/>
    <property type="evidence" value="ECO:0007669"/>
    <property type="project" value="InterPro"/>
</dbReference>
<dbReference type="SUPFAM" id="SSF58104">
    <property type="entry name" value="Methyl-accepting chemotaxis protein (MCP) signaling domain"/>
    <property type="match status" value="1"/>
</dbReference>
<reference evidence="5 6" key="1">
    <citation type="journal article" date="2011" name="J. Bacteriol.">
        <title>Complete genome sequence of the cellulose-degrading bacterium Cellulosilyticum lentocellum.</title>
        <authorList>
            <consortium name="US DOE Joint Genome Institute"/>
            <person name="Miller D.A."/>
            <person name="Suen G."/>
            <person name="Bruce D."/>
            <person name="Copeland A."/>
            <person name="Cheng J.F."/>
            <person name="Detter C."/>
            <person name="Goodwin L.A."/>
            <person name="Han C.S."/>
            <person name="Hauser L.J."/>
            <person name="Land M.L."/>
            <person name="Lapidus A."/>
            <person name="Lucas S."/>
            <person name="Meincke L."/>
            <person name="Pitluck S."/>
            <person name="Tapia R."/>
            <person name="Teshima H."/>
            <person name="Woyke T."/>
            <person name="Fox B.G."/>
            <person name="Angert E.R."/>
            <person name="Currie C.R."/>
        </authorList>
    </citation>
    <scope>NUCLEOTIDE SEQUENCE [LARGE SCALE GENOMIC DNA]</scope>
    <source>
        <strain evidence="6">ATCC 49066 / DSM 5427 / NCIMB 11756 / RHM5</strain>
    </source>
</reference>
<evidence type="ECO:0000256" key="3">
    <source>
        <dbReference type="SAM" id="Phobius"/>
    </source>
</evidence>
<dbReference type="Pfam" id="PF00015">
    <property type="entry name" value="MCPsignal"/>
    <property type="match status" value="1"/>
</dbReference>
<evidence type="ECO:0000256" key="2">
    <source>
        <dbReference type="PROSITE-ProRule" id="PRU00284"/>
    </source>
</evidence>
<dbReference type="EMBL" id="CP002582">
    <property type="protein sequence ID" value="ADZ82406.1"/>
    <property type="molecule type" value="Genomic_DNA"/>
</dbReference>
<keyword evidence="3" id="KW-1133">Transmembrane helix</keyword>
<feature type="transmembrane region" description="Helical" evidence="3">
    <location>
        <begin position="40"/>
        <end position="62"/>
    </location>
</feature>
<dbReference type="STRING" id="642492.Clole_0673"/>
<keyword evidence="6" id="KW-1185">Reference proteome</keyword>
<dbReference type="GO" id="GO:0007165">
    <property type="term" value="P:signal transduction"/>
    <property type="evidence" value="ECO:0007669"/>
    <property type="project" value="UniProtKB-KW"/>
</dbReference>
<evidence type="ECO:0000256" key="1">
    <source>
        <dbReference type="ARBA" id="ARBA00023224"/>
    </source>
</evidence>
<keyword evidence="3" id="KW-0472">Membrane</keyword>
<dbReference type="InterPro" id="IPR004089">
    <property type="entry name" value="MCPsignal_dom"/>
</dbReference>
<keyword evidence="3" id="KW-0812">Transmembrane</keyword>